<reference evidence="1" key="2">
    <citation type="journal article" date="2015" name="ISME J.">
        <title>A new class of marine Euryarchaeota group II from the Mediterranean deep chlorophyll maximum.</title>
        <authorList>
            <person name="Martin-Cuadrado A.B."/>
            <person name="Garcia-Heredia I."/>
            <person name="Molto A.G."/>
            <person name="Lopez-Ubeda R."/>
            <person name="Kimes N."/>
            <person name="Lopez-Garcia P."/>
            <person name="Moreira D."/>
            <person name="Rodriguez-Valera F."/>
        </authorList>
    </citation>
    <scope>NUCLEOTIDE SEQUENCE</scope>
</reference>
<dbReference type="AlphaFoldDB" id="A0A1B1TAZ5"/>
<protein>
    <submittedName>
        <fullName evidence="1">Uncharacterized protein</fullName>
    </submittedName>
</protein>
<name>A0A1B1TAZ5_9ARCH</name>
<sequence>MDSEPPRLRIKPLFGDGDGDKIPDIELMEVRTLGIFAVWWDKRFDWESRANFILKTLYRVREDCIKNLGMSDPKNVRLGFYFNIYIHDSDLYYSGSTKKGDLFPDKWYAMVKDNRLGLPYMTLPWQDTDGDLVRHEGFHVFQNEWYRKRTSQWNELSWYIEASASWYAADRANQKESVTSYERVHFITANPHLAIWHTEHNKKISDPDEKELNHRQYALECYLFFLCEVCNVPKNIITDIFKIKDKVNPAEYLFRKIGGHNLREFFTYWAACNTDDFSYLSNTQKKFIDMQRWNSKKSVLNQLAFSWSSRNLKRRDSNENIIFCPKEELVTRGWSYNVLEIKNDYGGKGKYEFKLEGDAFGSEGAPSYFSGRVLIKKNWSAYRERRGVTEHIPFIMSGGIEGRASIVADRGDLIYVIITSVPEYFTSNQTYNYRLTFSKKEI</sequence>
<organism evidence="1">
    <name type="scientific">uncultured Poseidoniia archaeon</name>
    <dbReference type="NCBI Taxonomy" id="1697135"/>
    <lineage>
        <taxon>Archaea</taxon>
        <taxon>Methanobacteriati</taxon>
        <taxon>Thermoplasmatota</taxon>
        <taxon>Candidatus Poseidoniia</taxon>
        <taxon>environmental samples</taxon>
    </lineage>
</organism>
<reference evidence="1" key="1">
    <citation type="submission" date="2014-11" db="EMBL/GenBank/DDBJ databases">
        <authorList>
            <person name="Zhu J."/>
            <person name="Qi W."/>
            <person name="Song R."/>
        </authorList>
    </citation>
    <scope>NUCLEOTIDE SEQUENCE</scope>
</reference>
<evidence type="ECO:0000313" key="1">
    <source>
        <dbReference type="EMBL" id="ANV79448.1"/>
    </source>
</evidence>
<accession>A0A1B1TAZ5</accession>
<proteinExistence type="predicted"/>
<dbReference type="EMBL" id="KP211832">
    <property type="protein sequence ID" value="ANV79448.1"/>
    <property type="molecule type" value="Genomic_DNA"/>
</dbReference>